<protein>
    <submittedName>
        <fullName evidence="6">23S rRNA methyltransferase</fullName>
    </submittedName>
</protein>
<feature type="coiled-coil region" evidence="4">
    <location>
        <begin position="1"/>
        <end position="29"/>
    </location>
</feature>
<dbReference type="InterPro" id="IPR001537">
    <property type="entry name" value="SpoU_MeTrfase"/>
</dbReference>
<feature type="domain" description="RNA 2-O ribose methyltransferase substrate binding" evidence="5">
    <location>
        <begin position="31"/>
        <end position="100"/>
    </location>
</feature>
<dbReference type="Gene3D" id="3.40.1280.10">
    <property type="match status" value="1"/>
</dbReference>
<dbReference type="Proteomes" id="UP000288669">
    <property type="component" value="Unassembled WGS sequence"/>
</dbReference>
<dbReference type="PANTHER" id="PTHR43191">
    <property type="entry name" value="RRNA METHYLTRANSFERASE 3"/>
    <property type="match status" value="1"/>
</dbReference>
<dbReference type="InterPro" id="IPR029028">
    <property type="entry name" value="Alpha/beta_knot_MTases"/>
</dbReference>
<keyword evidence="4" id="KW-0175">Coiled coil</keyword>
<dbReference type="Gene3D" id="3.30.1330.30">
    <property type="match status" value="1"/>
</dbReference>
<dbReference type="CDD" id="cd18095">
    <property type="entry name" value="SpoU-like_rRNA-MTase"/>
    <property type="match status" value="1"/>
</dbReference>
<evidence type="ECO:0000256" key="2">
    <source>
        <dbReference type="ARBA" id="ARBA00022603"/>
    </source>
</evidence>
<proteinExistence type="inferred from homology"/>
<dbReference type="GO" id="GO:0008173">
    <property type="term" value="F:RNA methyltransferase activity"/>
    <property type="evidence" value="ECO:0007669"/>
    <property type="project" value="InterPro"/>
</dbReference>
<dbReference type="InterPro" id="IPR029026">
    <property type="entry name" value="tRNA_m1G_MTases_N"/>
</dbReference>
<name>A0A430AIK5_9ENTE</name>
<evidence type="ECO:0000259" key="5">
    <source>
        <dbReference type="SMART" id="SM00967"/>
    </source>
</evidence>
<dbReference type="InterPro" id="IPR053888">
    <property type="entry name" value="MRM3-like_sub_bind"/>
</dbReference>
<gene>
    <name evidence="6" type="ORF">CBF30_01570</name>
</gene>
<dbReference type="GO" id="GO:0005737">
    <property type="term" value="C:cytoplasm"/>
    <property type="evidence" value="ECO:0007669"/>
    <property type="project" value="UniProtKB-ARBA"/>
</dbReference>
<dbReference type="AlphaFoldDB" id="A0A430AIK5"/>
<dbReference type="EMBL" id="NGJZ01000001">
    <property type="protein sequence ID" value="RSU07956.1"/>
    <property type="molecule type" value="Genomic_DNA"/>
</dbReference>
<evidence type="ECO:0000256" key="1">
    <source>
        <dbReference type="ARBA" id="ARBA00007228"/>
    </source>
</evidence>
<evidence type="ECO:0000256" key="3">
    <source>
        <dbReference type="ARBA" id="ARBA00022679"/>
    </source>
</evidence>
<dbReference type="GO" id="GO:0003723">
    <property type="term" value="F:RNA binding"/>
    <property type="evidence" value="ECO:0007669"/>
    <property type="project" value="InterPro"/>
</dbReference>
<dbReference type="Pfam" id="PF22435">
    <property type="entry name" value="MRM3-like_sub_bind"/>
    <property type="match status" value="1"/>
</dbReference>
<evidence type="ECO:0000256" key="4">
    <source>
        <dbReference type="SAM" id="Coils"/>
    </source>
</evidence>
<comment type="caution">
    <text evidence="6">The sequence shown here is derived from an EMBL/GenBank/DDBJ whole genome shotgun (WGS) entry which is preliminary data.</text>
</comment>
<dbReference type="SMART" id="SM00967">
    <property type="entry name" value="SpoU_sub_bind"/>
    <property type="match status" value="1"/>
</dbReference>
<comment type="similarity">
    <text evidence="1">Belongs to the class IV-like SAM-binding methyltransferase superfamily. RNA methyltransferase TrmH family.</text>
</comment>
<dbReference type="RefSeq" id="WP_126822083.1">
    <property type="nucleotide sequence ID" value="NZ_JBHLWU010000001.1"/>
</dbReference>
<dbReference type="InterPro" id="IPR029064">
    <property type="entry name" value="Ribosomal_eL30-like_sf"/>
</dbReference>
<dbReference type="InterPro" id="IPR013123">
    <property type="entry name" value="SpoU_subst-bd"/>
</dbReference>
<dbReference type="Pfam" id="PF00588">
    <property type="entry name" value="SpoU_methylase"/>
    <property type="match status" value="1"/>
</dbReference>
<dbReference type="OrthoDB" id="9785673at2"/>
<dbReference type="SUPFAM" id="SSF75217">
    <property type="entry name" value="alpha/beta knot"/>
    <property type="match status" value="1"/>
</dbReference>
<evidence type="ECO:0000313" key="7">
    <source>
        <dbReference type="Proteomes" id="UP000288669"/>
    </source>
</evidence>
<organism evidence="6 7">
    <name type="scientific">Vagococcus entomophilus</name>
    <dbReference type="NCBI Taxonomy" id="1160095"/>
    <lineage>
        <taxon>Bacteria</taxon>
        <taxon>Bacillati</taxon>
        <taxon>Bacillota</taxon>
        <taxon>Bacilli</taxon>
        <taxon>Lactobacillales</taxon>
        <taxon>Enterococcaceae</taxon>
        <taxon>Vagococcus</taxon>
    </lineage>
</organism>
<dbReference type="GO" id="GO:0006396">
    <property type="term" value="P:RNA processing"/>
    <property type="evidence" value="ECO:0007669"/>
    <property type="project" value="InterPro"/>
</dbReference>
<dbReference type="InterPro" id="IPR051259">
    <property type="entry name" value="rRNA_Methyltransferase"/>
</dbReference>
<dbReference type="SUPFAM" id="SSF55315">
    <property type="entry name" value="L30e-like"/>
    <property type="match status" value="1"/>
</dbReference>
<sequence length="252" mass="28306">MKEIHSTKNQFIKEIKKLQKRKYRELKQQYLIEGEHLLEEAIKAQAPIEWVLFSQKAFAETNFSIPDDKTCLVTDEVLASISSVPTPQGIVAIVAMQAERKNQSFERPVLLLDNVQDPGNVGTMIRTADAAGFEAVILGDGSADIYNEKVLRAMQGSHFHITIFRKELGECMEELKEQEISIVGTELNKQAQHYDEITKMKRFALLMGNEGQGVQKELLQQTTLTTYIPIYGSAESLNVAVAAGILMYSLKK</sequence>
<dbReference type="GO" id="GO:0032259">
    <property type="term" value="P:methylation"/>
    <property type="evidence" value="ECO:0007669"/>
    <property type="project" value="UniProtKB-KW"/>
</dbReference>
<keyword evidence="7" id="KW-1185">Reference proteome</keyword>
<keyword evidence="2 6" id="KW-0489">Methyltransferase</keyword>
<keyword evidence="3 6" id="KW-0808">Transferase</keyword>
<evidence type="ECO:0000313" key="6">
    <source>
        <dbReference type="EMBL" id="RSU07956.1"/>
    </source>
</evidence>
<accession>A0A430AIK5</accession>
<dbReference type="PANTHER" id="PTHR43191:SF2">
    <property type="entry name" value="RRNA METHYLTRANSFERASE 3, MITOCHONDRIAL"/>
    <property type="match status" value="1"/>
</dbReference>
<reference evidence="6 7" key="1">
    <citation type="submission" date="2017-05" db="EMBL/GenBank/DDBJ databases">
        <title>Vagococcus spp. assemblies.</title>
        <authorList>
            <person name="Gulvik C.A."/>
        </authorList>
    </citation>
    <scope>NUCLEOTIDE SEQUENCE [LARGE SCALE GENOMIC DNA]</scope>
    <source>
        <strain evidence="6 7">DSM 24756</strain>
    </source>
</reference>